<name>A0A7S2PRX4_9STRA</name>
<dbReference type="PANTHER" id="PTHR43629:SF2">
    <property type="entry name" value="RHODANESE-LIKE_PPIC DOMAIN-CONTAINING PROTEIN 12, CHLOROPLASTIC"/>
    <property type="match status" value="1"/>
</dbReference>
<dbReference type="EC" id="5.2.1.8" evidence="6"/>
<keyword evidence="3" id="KW-0963">Cytoplasm</keyword>
<dbReference type="InterPro" id="IPR000297">
    <property type="entry name" value="PPIase_PpiC"/>
</dbReference>
<gene>
    <name evidence="9" type="ORF">LDAN0321_LOCUS21595</name>
</gene>
<dbReference type="AlphaFoldDB" id="A0A7S2PRX4"/>
<accession>A0A7S2PRX4</accession>
<evidence type="ECO:0000256" key="5">
    <source>
        <dbReference type="PROSITE-ProRule" id="PRU00278"/>
    </source>
</evidence>
<dbReference type="SUPFAM" id="SSF54534">
    <property type="entry name" value="FKBP-like"/>
    <property type="match status" value="1"/>
</dbReference>
<dbReference type="EMBL" id="HBGY01034341">
    <property type="protein sequence ID" value="CAD9615904.1"/>
    <property type="molecule type" value="Transcribed_RNA"/>
</dbReference>
<evidence type="ECO:0000256" key="3">
    <source>
        <dbReference type="ARBA" id="ARBA00022490"/>
    </source>
</evidence>
<dbReference type="InterPro" id="IPR023058">
    <property type="entry name" value="PPIase_PpiC_CS"/>
</dbReference>
<dbReference type="PANTHER" id="PTHR43629">
    <property type="entry name" value="PEPTIDYL-PROLYL CIS-TRANS ISOMERASE"/>
    <property type="match status" value="1"/>
</dbReference>
<evidence type="ECO:0000313" key="9">
    <source>
        <dbReference type="EMBL" id="CAD9615904.1"/>
    </source>
</evidence>
<dbReference type="GO" id="GO:0003755">
    <property type="term" value="F:peptidyl-prolyl cis-trans isomerase activity"/>
    <property type="evidence" value="ECO:0007669"/>
    <property type="project" value="UniProtKB-UniRule"/>
</dbReference>
<dbReference type="Pfam" id="PF00639">
    <property type="entry name" value="Rotamase"/>
    <property type="match status" value="1"/>
</dbReference>
<feature type="domain" description="PpiC" evidence="8">
    <location>
        <begin position="72"/>
        <end position="170"/>
    </location>
</feature>
<keyword evidence="5 6" id="KW-0413">Isomerase</keyword>
<keyword evidence="7" id="KW-0472">Membrane</keyword>
<protein>
    <recommendedName>
        <fullName evidence="6">Peptidyl-prolyl cis-trans isomerase</fullName>
        <ecNumber evidence="6">5.2.1.8</ecNumber>
    </recommendedName>
</protein>
<evidence type="ECO:0000256" key="4">
    <source>
        <dbReference type="ARBA" id="ARBA00046231"/>
    </source>
</evidence>
<keyword evidence="6" id="KW-0732">Signal</keyword>
<feature type="chain" id="PRO_5031608840" description="Peptidyl-prolyl cis-trans isomerase" evidence="6">
    <location>
        <begin position="24"/>
        <end position="177"/>
    </location>
</feature>
<keyword evidence="5 6" id="KW-0697">Rotamase</keyword>
<sequence>MTSSTIRSTIIPVLSMFLLFATAAPSISEERQAARPLYLRPVFEFYGFEIQPATIIITLLGAYLMYLTFFKTAKAEASHILVKDMSDETKKKLEELKKEIGTDRAKFGEAAKKMSECPSGASQGGYLGRFGKGTMVPPFEKCLWDESNPIGQIAGPVLTNFGYHLIFIHGREKGFFE</sequence>
<evidence type="ECO:0000256" key="2">
    <source>
        <dbReference type="ARBA" id="ARBA00007656"/>
    </source>
</evidence>
<comment type="similarity">
    <text evidence="2">Belongs to the PpiC/parvulin rotamase family.</text>
</comment>
<feature type="signal peptide" evidence="6">
    <location>
        <begin position="1"/>
        <end position="23"/>
    </location>
</feature>
<evidence type="ECO:0000256" key="6">
    <source>
        <dbReference type="RuleBase" id="RU363014"/>
    </source>
</evidence>
<dbReference type="PROSITE" id="PS01096">
    <property type="entry name" value="PPIC_PPIASE_1"/>
    <property type="match status" value="1"/>
</dbReference>
<evidence type="ECO:0000256" key="7">
    <source>
        <dbReference type="SAM" id="Phobius"/>
    </source>
</evidence>
<organism evidence="9">
    <name type="scientific">Leptocylindrus danicus</name>
    <dbReference type="NCBI Taxonomy" id="163516"/>
    <lineage>
        <taxon>Eukaryota</taxon>
        <taxon>Sar</taxon>
        <taxon>Stramenopiles</taxon>
        <taxon>Ochrophyta</taxon>
        <taxon>Bacillariophyta</taxon>
        <taxon>Coscinodiscophyceae</taxon>
        <taxon>Chaetocerotophycidae</taxon>
        <taxon>Leptocylindrales</taxon>
        <taxon>Leptocylindraceae</taxon>
        <taxon>Leptocylindrus</taxon>
    </lineage>
</organism>
<comment type="function">
    <text evidence="4">PPIases accelerate the folding of proteins. It prefers amino acid residues with hydrophobic side chains like leucine and phenylalanine in the P1 position of the peptides substrates.</text>
</comment>
<keyword evidence="7" id="KW-1133">Transmembrane helix</keyword>
<comment type="subcellular location">
    <subcellularLocation>
        <location evidence="1">Cytoplasm</location>
    </subcellularLocation>
</comment>
<reference evidence="9" key="1">
    <citation type="submission" date="2021-01" db="EMBL/GenBank/DDBJ databases">
        <authorList>
            <person name="Corre E."/>
            <person name="Pelletier E."/>
            <person name="Niang G."/>
            <person name="Scheremetjew M."/>
            <person name="Finn R."/>
            <person name="Kale V."/>
            <person name="Holt S."/>
            <person name="Cochrane G."/>
            <person name="Meng A."/>
            <person name="Brown T."/>
            <person name="Cohen L."/>
        </authorList>
    </citation>
    <scope>NUCLEOTIDE SEQUENCE</scope>
    <source>
        <strain evidence="9">B650</strain>
    </source>
</reference>
<comment type="catalytic activity">
    <reaction evidence="6">
        <text>[protein]-peptidylproline (omega=180) = [protein]-peptidylproline (omega=0)</text>
        <dbReference type="Rhea" id="RHEA:16237"/>
        <dbReference type="Rhea" id="RHEA-COMP:10747"/>
        <dbReference type="Rhea" id="RHEA-COMP:10748"/>
        <dbReference type="ChEBI" id="CHEBI:83833"/>
        <dbReference type="ChEBI" id="CHEBI:83834"/>
        <dbReference type="EC" id="5.2.1.8"/>
    </reaction>
</comment>
<keyword evidence="7" id="KW-0812">Transmembrane</keyword>
<dbReference type="GO" id="GO:0005737">
    <property type="term" value="C:cytoplasm"/>
    <property type="evidence" value="ECO:0007669"/>
    <property type="project" value="UniProtKB-SubCell"/>
</dbReference>
<dbReference type="InterPro" id="IPR046357">
    <property type="entry name" value="PPIase_dom_sf"/>
</dbReference>
<evidence type="ECO:0000256" key="1">
    <source>
        <dbReference type="ARBA" id="ARBA00004496"/>
    </source>
</evidence>
<feature type="transmembrane region" description="Helical" evidence="7">
    <location>
        <begin position="50"/>
        <end position="70"/>
    </location>
</feature>
<evidence type="ECO:0000259" key="8">
    <source>
        <dbReference type="PROSITE" id="PS50198"/>
    </source>
</evidence>
<proteinExistence type="inferred from homology"/>
<dbReference type="Gene3D" id="3.10.50.40">
    <property type="match status" value="1"/>
</dbReference>
<dbReference type="PROSITE" id="PS50198">
    <property type="entry name" value="PPIC_PPIASE_2"/>
    <property type="match status" value="1"/>
</dbReference>
<dbReference type="InterPro" id="IPR052204">
    <property type="entry name" value="PpiC/parvulin_rotamase"/>
</dbReference>